<reference evidence="7 8" key="1">
    <citation type="journal article" date="2015" name="Genome Announc.">
        <title>Complete Genome Sequence of Sedimenticola thiotaurini Strain SIP-G1, a Polyphosphate- and Polyhydroxyalkanoate-Accumulating Sulfur-Oxidizing Gammaproteobacterium Isolated from Salt Marsh Sediments.</title>
        <authorList>
            <person name="Flood B.E."/>
            <person name="Jones D.S."/>
            <person name="Bailey J.V."/>
        </authorList>
    </citation>
    <scope>NUCLEOTIDE SEQUENCE [LARGE SCALE GENOMIC DNA]</scope>
    <source>
        <strain evidence="7 8">SIP-G1</strain>
    </source>
</reference>
<dbReference type="SUPFAM" id="SSF52540">
    <property type="entry name" value="P-loop containing nucleoside triphosphate hydrolases"/>
    <property type="match status" value="1"/>
</dbReference>
<gene>
    <name evidence="7" type="ORF">AAY24_02030</name>
</gene>
<dbReference type="InterPro" id="IPR049614">
    <property type="entry name" value="HrpB_DEXH"/>
</dbReference>
<dbReference type="Pfam" id="PF00271">
    <property type="entry name" value="Helicase_C"/>
    <property type="match status" value="1"/>
</dbReference>
<dbReference type="PANTHER" id="PTHR43519">
    <property type="entry name" value="ATP-DEPENDENT RNA HELICASE HRPB"/>
    <property type="match status" value="1"/>
</dbReference>
<dbReference type="Proteomes" id="UP000034410">
    <property type="component" value="Chromosome"/>
</dbReference>
<dbReference type="InterPro" id="IPR056329">
    <property type="entry name" value="CON_HrpB"/>
</dbReference>
<proteinExistence type="predicted"/>
<evidence type="ECO:0000256" key="2">
    <source>
        <dbReference type="ARBA" id="ARBA00022801"/>
    </source>
</evidence>
<evidence type="ECO:0000313" key="7">
    <source>
        <dbReference type="EMBL" id="AKH21993.1"/>
    </source>
</evidence>
<dbReference type="Gene3D" id="3.40.50.300">
    <property type="entry name" value="P-loop containing nucleotide triphosphate hydrolases"/>
    <property type="match status" value="2"/>
</dbReference>
<dbReference type="InterPro" id="IPR013689">
    <property type="entry name" value="RNA_helicase_ATP-dep_HrpB_C"/>
</dbReference>
<dbReference type="FunFam" id="3.40.50.300:FF:002125">
    <property type="entry name" value="ATP-dependent helicase HrpB"/>
    <property type="match status" value="1"/>
</dbReference>
<dbReference type="AlphaFoldDB" id="A0A0F7K4T1"/>
<dbReference type="Pfam" id="PF08482">
    <property type="entry name" value="HrpB_C"/>
    <property type="match status" value="1"/>
</dbReference>
<evidence type="ECO:0000259" key="6">
    <source>
        <dbReference type="PROSITE" id="PS51194"/>
    </source>
</evidence>
<protein>
    <recommendedName>
        <fullName evidence="9">ATP-dependent helicase HrpB</fullName>
    </recommendedName>
</protein>
<evidence type="ECO:0000256" key="1">
    <source>
        <dbReference type="ARBA" id="ARBA00022741"/>
    </source>
</evidence>
<dbReference type="GO" id="GO:0005524">
    <property type="term" value="F:ATP binding"/>
    <property type="evidence" value="ECO:0007669"/>
    <property type="project" value="UniProtKB-KW"/>
</dbReference>
<keyword evidence="1" id="KW-0547">Nucleotide-binding</keyword>
<dbReference type="PIRSF" id="PIRSF005496">
    <property type="entry name" value="ATP_hel_hrpB"/>
    <property type="match status" value="1"/>
</dbReference>
<dbReference type="GO" id="GO:0016787">
    <property type="term" value="F:hydrolase activity"/>
    <property type="evidence" value="ECO:0007669"/>
    <property type="project" value="UniProtKB-KW"/>
</dbReference>
<organism evidence="7 8">
    <name type="scientific">Sedimenticola thiotaurini</name>
    <dbReference type="NCBI Taxonomy" id="1543721"/>
    <lineage>
        <taxon>Bacteria</taxon>
        <taxon>Pseudomonadati</taxon>
        <taxon>Pseudomonadota</taxon>
        <taxon>Gammaproteobacteria</taxon>
        <taxon>Chromatiales</taxon>
        <taxon>Sedimenticolaceae</taxon>
        <taxon>Sedimenticola</taxon>
    </lineage>
</organism>
<dbReference type="GO" id="GO:0003676">
    <property type="term" value="F:nucleic acid binding"/>
    <property type="evidence" value="ECO:0007669"/>
    <property type="project" value="InterPro"/>
</dbReference>
<dbReference type="PATRIC" id="fig|1543721.4.peg.430"/>
<name>A0A0F7K4T1_9GAMM</name>
<dbReference type="CDD" id="cd18791">
    <property type="entry name" value="SF2_C_RHA"/>
    <property type="match status" value="1"/>
</dbReference>
<dbReference type="PANTHER" id="PTHR43519:SF1">
    <property type="entry name" value="ATP-DEPENDENT RNA HELICASE HRPB"/>
    <property type="match status" value="1"/>
</dbReference>
<dbReference type="Pfam" id="PF04408">
    <property type="entry name" value="WHD_HA2"/>
    <property type="match status" value="1"/>
</dbReference>
<dbReference type="OrthoDB" id="9805617at2"/>
<dbReference type="Pfam" id="PF00270">
    <property type="entry name" value="DEAD"/>
    <property type="match status" value="1"/>
</dbReference>
<dbReference type="InterPro" id="IPR027417">
    <property type="entry name" value="P-loop_NTPase"/>
</dbReference>
<dbReference type="InterPro" id="IPR014001">
    <property type="entry name" value="Helicase_ATP-bd"/>
</dbReference>
<dbReference type="NCBIfam" id="TIGR01970">
    <property type="entry name" value="DEAH_box_HrpB"/>
    <property type="match status" value="1"/>
</dbReference>
<dbReference type="KEGG" id="seds:AAY24_02030"/>
<keyword evidence="4" id="KW-0067">ATP-binding</keyword>
<evidence type="ECO:0000313" key="8">
    <source>
        <dbReference type="Proteomes" id="UP000034410"/>
    </source>
</evidence>
<keyword evidence="2" id="KW-0378">Hydrolase</keyword>
<dbReference type="CDD" id="cd17990">
    <property type="entry name" value="DEXHc_HrpB"/>
    <property type="match status" value="1"/>
</dbReference>
<keyword evidence="8" id="KW-1185">Reference proteome</keyword>
<dbReference type="InterPro" id="IPR007502">
    <property type="entry name" value="Helicase-assoc_dom"/>
</dbReference>
<dbReference type="GO" id="GO:0004386">
    <property type="term" value="F:helicase activity"/>
    <property type="evidence" value="ECO:0007669"/>
    <property type="project" value="UniProtKB-KW"/>
</dbReference>
<dbReference type="InterPro" id="IPR001650">
    <property type="entry name" value="Helicase_C-like"/>
</dbReference>
<dbReference type="PROSITE" id="PS51192">
    <property type="entry name" value="HELICASE_ATP_BIND_1"/>
    <property type="match status" value="1"/>
</dbReference>
<dbReference type="PROSITE" id="PS51194">
    <property type="entry name" value="HELICASE_CTER"/>
    <property type="match status" value="1"/>
</dbReference>
<dbReference type="EMBL" id="CP011412">
    <property type="protein sequence ID" value="AKH21993.1"/>
    <property type="molecule type" value="Genomic_DNA"/>
</dbReference>
<dbReference type="Gene3D" id="1.20.120.1080">
    <property type="match status" value="1"/>
</dbReference>
<dbReference type="SMART" id="SM00490">
    <property type="entry name" value="HELICc"/>
    <property type="match status" value="1"/>
</dbReference>
<feature type="domain" description="Helicase ATP-binding" evidence="5">
    <location>
        <begin position="17"/>
        <end position="181"/>
    </location>
</feature>
<accession>A0A0F7K4T1</accession>
<evidence type="ECO:0000256" key="4">
    <source>
        <dbReference type="ARBA" id="ARBA00022840"/>
    </source>
</evidence>
<feature type="domain" description="Helicase C-terminal" evidence="6">
    <location>
        <begin position="206"/>
        <end position="370"/>
    </location>
</feature>
<dbReference type="SMART" id="SM00847">
    <property type="entry name" value="HA2"/>
    <property type="match status" value="1"/>
</dbReference>
<sequence>MYSNAKLPVTRLLPELCQTLAEERAAVVAAPPGSGKTTLIPLALLDQPWLAGKKIIMLEPRRLATRAAARRMAQLCGETVGDRVGYQVRFEREISPSTRIEVVTEGILTRRLQQDPELAGVGLVIFDEFHERSLHADLALALCLDVMENLREDLRLLVMSATLDTRAVATLLGGAPVVVGEGRSFPVELRYLDRPATDSHDAVVRGVLRAVAETAGDILVFLPGTGEIRRVNGSLEQRLPPGVELFPLYGDLSRADQDAALTAQPNRRRVVLATSIAETSLTIEGIGTVVDAGWSRRPRFDPNSGLSRLQTVRVSAASAEQRAGRAGRLGPGVCYRLWTAAEQERLVPHQPPELLEADLAPLVLELALWGVADPGELHWLDRPPAGAYAQAQALLRRLDALDDRGRITPVGRRMAGLALHPRLAHLILNAGDQRDLALDLAGLLGERDILKRGSGVSHSIDIEERLQQLAAWRQGGTDARSTPYLDRSICRRVDRAVKQWRRSLGSIKGEGQRLSVGGLLSLAFPDRIAQRRPGSNGRYLLASGRALQVPADDPLSQHDYLVVASLDAGKREGRAYLAAPIQIDQIRQLQGAHIEIASRVEWDSSSQAVVAQEEERLGRILLATRPIKRIDPEAAQRAMVAGIRELGLSVLPWSESLQQWRQRVMSLRVWLEDTRWPDVSDTALLDSLEEWLGPWLTGISRREQLKQLELNAILTSQLSWEQQQQLETLAPASLTMPSGSRRRLRYQEGEPPVLAVKLQELFGLQETPTVCRGSVNVMLHLLSPAQRPIQVTRDLAGFWERTYAEVRKELKGRYPKHYWPDDPHTAVPTARVRPGKK</sequence>
<evidence type="ECO:0000259" key="5">
    <source>
        <dbReference type="PROSITE" id="PS51192"/>
    </source>
</evidence>
<dbReference type="InterPro" id="IPR048333">
    <property type="entry name" value="HA2_WH"/>
</dbReference>
<evidence type="ECO:0008006" key="9">
    <source>
        <dbReference type="Google" id="ProtNLM"/>
    </source>
</evidence>
<dbReference type="Pfam" id="PF24473">
    <property type="entry name" value="CON_HrpB"/>
    <property type="match status" value="1"/>
</dbReference>
<dbReference type="InterPro" id="IPR010225">
    <property type="entry name" value="HrpB"/>
</dbReference>
<dbReference type="InterPro" id="IPR011545">
    <property type="entry name" value="DEAD/DEAH_box_helicase_dom"/>
</dbReference>
<keyword evidence="3" id="KW-0347">Helicase</keyword>
<dbReference type="SMART" id="SM00487">
    <property type="entry name" value="DEXDc"/>
    <property type="match status" value="1"/>
</dbReference>
<dbReference type="RefSeq" id="WP_046860938.1">
    <property type="nucleotide sequence ID" value="NZ_CP011412.1"/>
</dbReference>
<evidence type="ECO:0000256" key="3">
    <source>
        <dbReference type="ARBA" id="ARBA00022806"/>
    </source>
</evidence>